<accession>X0VU54</accession>
<evidence type="ECO:0000256" key="1">
    <source>
        <dbReference type="SAM" id="MobiDB-lite"/>
    </source>
</evidence>
<feature type="non-terminal residue" evidence="2">
    <location>
        <position position="1"/>
    </location>
</feature>
<sequence>LRIDRSYLNTVEGNLIGTDSTGTADRGNTSSGIFLESSVGGSWATESNTIGGATVSSANVISGNDGPGICLSGEWTRQNDLKYNYIGTGAPGNGDCGVELIDGAHDNRFSYNTVAENASDGFRAEGAGTDYNLFSRNQTFNNGDLGINLIDGANEGVASPAIEQVTWLSESSAKVSGSKQSGCGIELFSADTDGPGPGEGASYLASFPADGATVWTIQTAAGLSPGDWLTAAQTTALSSTSEFSENVPFTQESPTPSPTPSSTVSP</sequence>
<protein>
    <recommendedName>
        <fullName evidence="3">Right handed beta helix domain-containing protein</fullName>
    </recommendedName>
</protein>
<comment type="caution">
    <text evidence="2">The sequence shown here is derived from an EMBL/GenBank/DDBJ whole genome shotgun (WGS) entry which is preliminary data.</text>
</comment>
<feature type="region of interest" description="Disordered" evidence="1">
    <location>
        <begin position="235"/>
        <end position="266"/>
    </location>
</feature>
<dbReference type="EMBL" id="BARS01026745">
    <property type="protein sequence ID" value="GAG04066.1"/>
    <property type="molecule type" value="Genomic_DNA"/>
</dbReference>
<proteinExistence type="predicted"/>
<gene>
    <name evidence="2" type="ORF">S01H1_42111</name>
</gene>
<feature type="non-terminal residue" evidence="2">
    <location>
        <position position="266"/>
    </location>
</feature>
<feature type="compositionally biased region" description="Polar residues" evidence="1">
    <location>
        <begin position="242"/>
        <end position="252"/>
    </location>
</feature>
<reference evidence="2" key="1">
    <citation type="journal article" date="2014" name="Front. Microbiol.">
        <title>High frequency of phylogenetically diverse reductive dehalogenase-homologous genes in deep subseafloor sedimentary metagenomes.</title>
        <authorList>
            <person name="Kawai M."/>
            <person name="Futagami T."/>
            <person name="Toyoda A."/>
            <person name="Takaki Y."/>
            <person name="Nishi S."/>
            <person name="Hori S."/>
            <person name="Arai W."/>
            <person name="Tsubouchi T."/>
            <person name="Morono Y."/>
            <person name="Uchiyama I."/>
            <person name="Ito T."/>
            <person name="Fujiyama A."/>
            <person name="Inagaki F."/>
            <person name="Takami H."/>
        </authorList>
    </citation>
    <scope>NUCLEOTIDE SEQUENCE</scope>
    <source>
        <strain evidence="2">Expedition CK06-06</strain>
    </source>
</reference>
<organism evidence="2">
    <name type="scientific">marine sediment metagenome</name>
    <dbReference type="NCBI Taxonomy" id="412755"/>
    <lineage>
        <taxon>unclassified sequences</taxon>
        <taxon>metagenomes</taxon>
        <taxon>ecological metagenomes</taxon>
    </lineage>
</organism>
<evidence type="ECO:0008006" key="3">
    <source>
        <dbReference type="Google" id="ProtNLM"/>
    </source>
</evidence>
<name>X0VU54_9ZZZZ</name>
<dbReference type="AlphaFoldDB" id="X0VU54"/>
<dbReference type="InterPro" id="IPR012334">
    <property type="entry name" value="Pectin_lyas_fold"/>
</dbReference>
<dbReference type="Gene3D" id="2.160.20.10">
    <property type="entry name" value="Single-stranded right-handed beta-helix, Pectin lyase-like"/>
    <property type="match status" value="1"/>
</dbReference>
<evidence type="ECO:0000313" key="2">
    <source>
        <dbReference type="EMBL" id="GAG04066.1"/>
    </source>
</evidence>